<dbReference type="InterPro" id="IPR023799">
    <property type="entry name" value="RbfA_dom_sf"/>
</dbReference>
<dbReference type="InterPro" id="IPR000238">
    <property type="entry name" value="RbfA"/>
</dbReference>
<dbReference type="NCBIfam" id="TIGR00082">
    <property type="entry name" value="rbfA"/>
    <property type="match status" value="1"/>
</dbReference>
<dbReference type="AlphaFoldDB" id="A0A1S8CUJ6"/>
<dbReference type="RefSeq" id="WP_076877835.1">
    <property type="nucleotide sequence ID" value="NZ_MLCN01000016.1"/>
</dbReference>
<dbReference type="GO" id="GO:0043024">
    <property type="term" value="F:ribosomal small subunit binding"/>
    <property type="evidence" value="ECO:0007669"/>
    <property type="project" value="TreeGrafter"/>
</dbReference>
<comment type="subcellular location">
    <subcellularLocation>
        <location evidence="2">Cytoplasm</location>
    </subcellularLocation>
</comment>
<dbReference type="GO" id="GO:0005829">
    <property type="term" value="C:cytosol"/>
    <property type="evidence" value="ECO:0007669"/>
    <property type="project" value="TreeGrafter"/>
</dbReference>
<organism evidence="4 5">
    <name type="scientific">Alkanindiges hydrocarboniclasticus</name>
    <dbReference type="NCBI Taxonomy" id="1907941"/>
    <lineage>
        <taxon>Bacteria</taxon>
        <taxon>Pseudomonadati</taxon>
        <taxon>Pseudomonadota</taxon>
        <taxon>Gammaproteobacteria</taxon>
        <taxon>Moraxellales</taxon>
        <taxon>Moraxellaceae</taxon>
        <taxon>Alkanindiges</taxon>
    </lineage>
</organism>
<accession>A0A1S8CUJ6</accession>
<dbReference type="Gene3D" id="3.30.300.20">
    <property type="match status" value="1"/>
</dbReference>
<dbReference type="Pfam" id="PF02033">
    <property type="entry name" value="RBFA"/>
    <property type="match status" value="1"/>
</dbReference>
<keyword evidence="5" id="KW-1185">Reference proteome</keyword>
<name>A0A1S8CUJ6_9GAMM</name>
<gene>
    <name evidence="2" type="primary">rbfA</name>
    <name evidence="4" type="ORF">BKE30_06645</name>
</gene>
<sequence>MAGSQRLKRMGDQVQRELSDLIRSELKDPRLGGLVTISGIKVSPDMGYADVYVTVMGRELNNDQNAQAHKDTLDVLNGAAGFLRQELGRRIKTRITPRLRFHYDNVTAHGNYMMDLIAKAVHDTPVQGQPVNDDESEGTGQDSTAQTNTGSDHTDK</sequence>
<dbReference type="STRING" id="1907941.BKE30_06645"/>
<feature type="compositionally biased region" description="Polar residues" evidence="3">
    <location>
        <begin position="138"/>
        <end position="156"/>
    </location>
</feature>
<dbReference type="PANTHER" id="PTHR33515">
    <property type="entry name" value="RIBOSOME-BINDING FACTOR A, CHLOROPLASTIC-RELATED"/>
    <property type="match status" value="1"/>
</dbReference>
<protein>
    <recommendedName>
        <fullName evidence="2">Ribosome-binding factor A</fullName>
    </recommendedName>
</protein>
<comment type="similarity">
    <text evidence="2">Belongs to the RbfA family.</text>
</comment>
<dbReference type="GO" id="GO:0030490">
    <property type="term" value="P:maturation of SSU-rRNA"/>
    <property type="evidence" value="ECO:0007669"/>
    <property type="project" value="UniProtKB-UniRule"/>
</dbReference>
<dbReference type="NCBIfam" id="NF010389">
    <property type="entry name" value="PRK13816.1"/>
    <property type="match status" value="1"/>
</dbReference>
<evidence type="ECO:0000256" key="2">
    <source>
        <dbReference type="HAMAP-Rule" id="MF_00003"/>
    </source>
</evidence>
<evidence type="ECO:0000256" key="1">
    <source>
        <dbReference type="ARBA" id="ARBA00022517"/>
    </source>
</evidence>
<dbReference type="PANTHER" id="PTHR33515:SF1">
    <property type="entry name" value="RIBOSOME-BINDING FACTOR A, CHLOROPLASTIC-RELATED"/>
    <property type="match status" value="1"/>
</dbReference>
<dbReference type="InterPro" id="IPR015946">
    <property type="entry name" value="KH_dom-like_a/b"/>
</dbReference>
<reference evidence="4 5" key="1">
    <citation type="submission" date="2016-10" db="EMBL/GenBank/DDBJ databases">
        <title>Draft Genome sequence of Alkanindiges sp. strain H1.</title>
        <authorList>
            <person name="Subhash Y."/>
            <person name="Lee S."/>
        </authorList>
    </citation>
    <scope>NUCLEOTIDE SEQUENCE [LARGE SCALE GENOMIC DNA]</scope>
    <source>
        <strain evidence="4 5">H1</strain>
    </source>
</reference>
<evidence type="ECO:0000313" key="4">
    <source>
        <dbReference type="EMBL" id="ONG40822.1"/>
    </source>
</evidence>
<dbReference type="EMBL" id="MLCN01000016">
    <property type="protein sequence ID" value="ONG40822.1"/>
    <property type="molecule type" value="Genomic_DNA"/>
</dbReference>
<dbReference type="OrthoDB" id="307788at2"/>
<comment type="function">
    <text evidence="2">One of several proteins that assist in the late maturation steps of the functional core of the 30S ribosomal subunit. Associates with free 30S ribosomal subunits (but not with 30S subunits that are part of 70S ribosomes or polysomes). Required for efficient processing of 16S rRNA. May interact with the 5'-terminal helix region of 16S rRNA.</text>
</comment>
<dbReference type="Proteomes" id="UP000192132">
    <property type="component" value="Unassembled WGS sequence"/>
</dbReference>
<evidence type="ECO:0000313" key="5">
    <source>
        <dbReference type="Proteomes" id="UP000192132"/>
    </source>
</evidence>
<dbReference type="SUPFAM" id="SSF89919">
    <property type="entry name" value="Ribosome-binding factor A, RbfA"/>
    <property type="match status" value="1"/>
</dbReference>
<keyword evidence="1 2" id="KW-0690">Ribosome biogenesis</keyword>
<keyword evidence="2" id="KW-0963">Cytoplasm</keyword>
<proteinExistence type="inferred from homology"/>
<comment type="subunit">
    <text evidence="2">Monomer. Binds 30S ribosomal subunits, but not 50S ribosomal subunits or 70S ribosomes.</text>
</comment>
<comment type="caution">
    <text evidence="4">The sequence shown here is derived from an EMBL/GenBank/DDBJ whole genome shotgun (WGS) entry which is preliminary data.</text>
</comment>
<dbReference type="HAMAP" id="MF_00003">
    <property type="entry name" value="RbfA"/>
    <property type="match status" value="1"/>
</dbReference>
<evidence type="ECO:0000256" key="3">
    <source>
        <dbReference type="SAM" id="MobiDB-lite"/>
    </source>
</evidence>
<feature type="region of interest" description="Disordered" evidence="3">
    <location>
        <begin position="125"/>
        <end position="156"/>
    </location>
</feature>